<feature type="region of interest" description="Disordered" evidence="2">
    <location>
        <begin position="260"/>
        <end position="283"/>
    </location>
</feature>
<evidence type="ECO:0000313" key="5">
    <source>
        <dbReference type="Proteomes" id="UP001162640"/>
    </source>
</evidence>
<feature type="compositionally biased region" description="Low complexity" evidence="2">
    <location>
        <begin position="266"/>
        <end position="275"/>
    </location>
</feature>
<comment type="caution">
    <text evidence="4">The sequence shown here is derived from an EMBL/GenBank/DDBJ whole genome shotgun (WGS) entry which is preliminary data.</text>
</comment>
<evidence type="ECO:0000259" key="3">
    <source>
        <dbReference type="PROSITE" id="PS50115"/>
    </source>
</evidence>
<dbReference type="InterPro" id="IPR037278">
    <property type="entry name" value="ARFGAP/RecO"/>
</dbReference>
<feature type="region of interest" description="Disordered" evidence="2">
    <location>
        <begin position="119"/>
        <end position="224"/>
    </location>
</feature>
<dbReference type="SUPFAM" id="SSF57863">
    <property type="entry name" value="ArfGap/RecO-like zinc finger"/>
    <property type="match status" value="2"/>
</dbReference>
<dbReference type="PRINTS" id="PR00405">
    <property type="entry name" value="REVINTRACTNG"/>
</dbReference>
<gene>
    <name evidence="4" type="ORF">TL16_g03702</name>
</gene>
<dbReference type="CDD" id="cd08204">
    <property type="entry name" value="ArfGap"/>
    <property type="match status" value="1"/>
</dbReference>
<feature type="compositionally biased region" description="Basic and acidic residues" evidence="2">
    <location>
        <begin position="144"/>
        <end position="158"/>
    </location>
</feature>
<keyword evidence="1" id="KW-0479">Metal-binding</keyword>
<dbReference type="SMART" id="SM00105">
    <property type="entry name" value="ArfGap"/>
    <property type="match status" value="1"/>
</dbReference>
<sequence length="435" mass="47135">MSRRRQDPQAALKSRLKKLYTLPANQVCADCPERSPRWVTIIKIPPGQQDCELFSTNGAPHTAGCFMCLECSGSHRRLGVHIGFVRSVNLDSWKEEEVLALERSGSNDKVNHYYMAEHPGQQKQGPMGPDGKVSRFLSQSANGSERERFIREKYDKRRWFNPNGSSGQTFVQPAAAPVQQRANGTASQAAKERAAKMRRVSWQQNAQSRAPAPAPRAAPAPPPAAAPVVDLLDFSAAPVAAPAPAPAQQPQQDLFAVQAPQPPAQPQQNGGFDAFAGGGGFQQAPAAQPVQVQVQQNGFGSDPFGQPQQQQQQQQQPQPPQPPQPPKASNDAILSMYSAPQQNGMAADPFGAMSVGGGMGGGMAANGMNMGGMGMMGGGNPQQQQQQMLMMRQQQQHMQMQQQRMMMQGGGMNGGMQVRSCEERSDELGMRQLRW</sequence>
<dbReference type="InterPro" id="IPR038508">
    <property type="entry name" value="ArfGAP_dom_sf"/>
</dbReference>
<reference evidence="5" key="1">
    <citation type="journal article" date="2023" name="Commun. Biol.">
        <title>Genome analysis of Parmales, the sister group of diatoms, reveals the evolutionary specialization of diatoms from phago-mixotrophs to photoautotrophs.</title>
        <authorList>
            <person name="Ban H."/>
            <person name="Sato S."/>
            <person name="Yoshikawa S."/>
            <person name="Yamada K."/>
            <person name="Nakamura Y."/>
            <person name="Ichinomiya M."/>
            <person name="Sato N."/>
            <person name="Blanc-Mathieu R."/>
            <person name="Endo H."/>
            <person name="Kuwata A."/>
            <person name="Ogata H."/>
        </authorList>
    </citation>
    <scope>NUCLEOTIDE SEQUENCE [LARGE SCALE GENOMIC DNA]</scope>
</reference>
<keyword evidence="1" id="KW-0863">Zinc-finger</keyword>
<organism evidence="4 5">
    <name type="scientific">Triparma laevis f. inornata</name>
    <dbReference type="NCBI Taxonomy" id="1714386"/>
    <lineage>
        <taxon>Eukaryota</taxon>
        <taxon>Sar</taxon>
        <taxon>Stramenopiles</taxon>
        <taxon>Ochrophyta</taxon>
        <taxon>Bolidophyceae</taxon>
        <taxon>Parmales</taxon>
        <taxon>Triparmaceae</taxon>
        <taxon>Triparma</taxon>
    </lineage>
</organism>
<dbReference type="PANTHER" id="PTHR45705:SF1">
    <property type="entry name" value="FI20236P1"/>
    <property type="match status" value="1"/>
</dbReference>
<evidence type="ECO:0000256" key="1">
    <source>
        <dbReference type="PROSITE-ProRule" id="PRU00288"/>
    </source>
</evidence>
<dbReference type="Proteomes" id="UP001162640">
    <property type="component" value="Unassembled WGS sequence"/>
</dbReference>
<dbReference type="InterPro" id="IPR001164">
    <property type="entry name" value="ArfGAP_dom"/>
</dbReference>
<feature type="region of interest" description="Disordered" evidence="2">
    <location>
        <begin position="296"/>
        <end position="331"/>
    </location>
</feature>
<proteinExistence type="predicted"/>
<dbReference type="EMBL" id="BLQM01000099">
    <property type="protein sequence ID" value="GMH63403.1"/>
    <property type="molecule type" value="Genomic_DNA"/>
</dbReference>
<dbReference type="AlphaFoldDB" id="A0A9W7E5N5"/>
<dbReference type="PROSITE" id="PS50115">
    <property type="entry name" value="ARFGAP"/>
    <property type="match status" value="1"/>
</dbReference>
<feature type="domain" description="Arf-GAP" evidence="3">
    <location>
        <begin position="13"/>
        <end position="167"/>
    </location>
</feature>
<dbReference type="GO" id="GO:0008270">
    <property type="term" value="F:zinc ion binding"/>
    <property type="evidence" value="ECO:0007669"/>
    <property type="project" value="UniProtKB-KW"/>
</dbReference>
<feature type="compositionally biased region" description="Low complexity" evidence="2">
    <location>
        <begin position="171"/>
        <end position="180"/>
    </location>
</feature>
<dbReference type="PANTHER" id="PTHR45705">
    <property type="entry name" value="FI20236P1"/>
    <property type="match status" value="1"/>
</dbReference>
<feature type="compositionally biased region" description="Pro residues" evidence="2">
    <location>
        <begin position="212"/>
        <end position="224"/>
    </location>
</feature>
<feature type="compositionally biased region" description="Low complexity" evidence="2">
    <location>
        <begin position="296"/>
        <end position="316"/>
    </location>
</feature>
<protein>
    <recommendedName>
        <fullName evidence="3">Arf-GAP domain-containing protein</fullName>
    </recommendedName>
</protein>
<dbReference type="Gene3D" id="1.10.220.150">
    <property type="entry name" value="Arf GTPase activating protein"/>
    <property type="match status" value="1"/>
</dbReference>
<dbReference type="InterPro" id="IPR051718">
    <property type="entry name" value="ARF_GTPase-activating"/>
</dbReference>
<feature type="compositionally biased region" description="Pro residues" evidence="2">
    <location>
        <begin position="317"/>
        <end position="326"/>
    </location>
</feature>
<dbReference type="GO" id="GO:0005096">
    <property type="term" value="F:GTPase activator activity"/>
    <property type="evidence" value="ECO:0007669"/>
    <property type="project" value="InterPro"/>
</dbReference>
<accession>A0A9W7E5N5</accession>
<dbReference type="GO" id="GO:0005737">
    <property type="term" value="C:cytoplasm"/>
    <property type="evidence" value="ECO:0007669"/>
    <property type="project" value="TreeGrafter"/>
</dbReference>
<keyword evidence="1" id="KW-0862">Zinc</keyword>
<name>A0A9W7E5N5_9STRA</name>
<evidence type="ECO:0000256" key="2">
    <source>
        <dbReference type="SAM" id="MobiDB-lite"/>
    </source>
</evidence>
<evidence type="ECO:0000313" key="4">
    <source>
        <dbReference type="EMBL" id="GMH63403.1"/>
    </source>
</evidence>
<dbReference type="Pfam" id="PF01412">
    <property type="entry name" value="ArfGap"/>
    <property type="match status" value="1"/>
</dbReference>